<feature type="signal peptide" evidence="4">
    <location>
        <begin position="1"/>
        <end position="20"/>
    </location>
</feature>
<reference evidence="7" key="1">
    <citation type="journal article" date="2019" name="Int. J. Syst. Evol. Microbiol.">
        <title>The Global Catalogue of Microorganisms (GCM) 10K type strain sequencing project: providing services to taxonomists for standard genome sequencing and annotation.</title>
        <authorList>
            <consortium name="The Broad Institute Genomics Platform"/>
            <consortium name="The Broad Institute Genome Sequencing Center for Infectious Disease"/>
            <person name="Wu L."/>
            <person name="Ma J."/>
        </authorList>
    </citation>
    <scope>NUCLEOTIDE SEQUENCE [LARGE SCALE GENOMIC DNA]</scope>
    <source>
        <strain evidence="7">JCM 17460</strain>
    </source>
</reference>
<accession>A0ABP6UUW2</accession>
<protein>
    <recommendedName>
        <fullName evidence="5">Fibronectin type-III domain-containing protein</fullName>
    </recommendedName>
</protein>
<evidence type="ECO:0000313" key="7">
    <source>
        <dbReference type="Proteomes" id="UP001500301"/>
    </source>
</evidence>
<dbReference type="Gene3D" id="2.60.40.10">
    <property type="entry name" value="Immunoglobulins"/>
    <property type="match status" value="1"/>
</dbReference>
<dbReference type="PANTHER" id="PTHR30383:SF2">
    <property type="entry name" value="CELLULOSE-BINDING PROTEIN"/>
    <property type="match status" value="1"/>
</dbReference>
<dbReference type="PROSITE" id="PS50853">
    <property type="entry name" value="FN3"/>
    <property type="match status" value="1"/>
</dbReference>
<keyword evidence="2" id="KW-0119">Carbohydrate metabolism</keyword>
<dbReference type="CDD" id="cd00063">
    <property type="entry name" value="FN3"/>
    <property type="match status" value="1"/>
</dbReference>
<feature type="domain" description="Fibronectin type-III" evidence="5">
    <location>
        <begin position="366"/>
        <end position="451"/>
    </location>
</feature>
<dbReference type="InterPro" id="IPR036514">
    <property type="entry name" value="SGNH_hydro_sf"/>
</dbReference>
<dbReference type="InterPro" id="IPR013830">
    <property type="entry name" value="SGNH_hydro"/>
</dbReference>
<sequence length="455" mass="48254">MLCTALVVAALAAAPTPAPALDPVRILLVGDSVTQGSSGDWTWRYRLWRHFADAGVPVDFVGPRDDLWRLPEGGGGEATYADPDFDRDHAARWGMWALFPDVPFDALVATYQPDVVVEALGVNDLLYGVDAAEVSAAIAARVLEARAARPDVAVVLTEPSQHWFPGVLELNTRLADIASDLTTATSPVVVARAADGYDAEEDTWDGSHPNARGEVRIAAAVADALHALGVGPAAARPLVVPPVGPQVPATVTATAGDQQATVSWTGGPGASAQVLWGRDVTLDQPWTSLPLPVAATGTWTGRSLVNGHLYAYRLQPMKGDDLPDGEVYSAPAWVVPSEPPSDPPDPPGPPDPPAPQPGVVTSPPDRPTRLRAFVVGGRCVGLRWRAVTGATSYVVEVRTRSGWSRPVPTTTTRWQSPRLRAARTWRFRVRAVRDGTSGAPATLSVRRARSAGPCR</sequence>
<dbReference type="InterPro" id="IPR051532">
    <property type="entry name" value="Ester_Hydrolysis_Enzymes"/>
</dbReference>
<dbReference type="SUPFAM" id="SSF52266">
    <property type="entry name" value="SGNH hydrolase"/>
    <property type="match status" value="1"/>
</dbReference>
<dbReference type="Pfam" id="PF13472">
    <property type="entry name" value="Lipase_GDSL_2"/>
    <property type="match status" value="1"/>
</dbReference>
<evidence type="ECO:0000256" key="2">
    <source>
        <dbReference type="ARBA" id="ARBA00023326"/>
    </source>
</evidence>
<dbReference type="Proteomes" id="UP001500301">
    <property type="component" value="Unassembled WGS sequence"/>
</dbReference>
<feature type="compositionally biased region" description="Pro residues" evidence="3">
    <location>
        <begin position="337"/>
        <end position="356"/>
    </location>
</feature>
<dbReference type="EMBL" id="BAABBB010000004">
    <property type="protein sequence ID" value="GAA3520682.1"/>
    <property type="molecule type" value="Genomic_DNA"/>
</dbReference>
<gene>
    <name evidence="6" type="ORF">GCM10022263_05730</name>
</gene>
<evidence type="ECO:0000256" key="3">
    <source>
        <dbReference type="SAM" id="MobiDB-lite"/>
    </source>
</evidence>
<dbReference type="SMART" id="SM00060">
    <property type="entry name" value="FN3"/>
    <property type="match status" value="2"/>
</dbReference>
<dbReference type="Gene3D" id="3.40.50.1110">
    <property type="entry name" value="SGNH hydrolase"/>
    <property type="match status" value="1"/>
</dbReference>
<keyword evidence="7" id="KW-1185">Reference proteome</keyword>
<keyword evidence="4" id="KW-0732">Signal</keyword>
<organism evidence="6 7">
    <name type="scientific">Nocardioides daeguensis</name>
    <dbReference type="NCBI Taxonomy" id="908359"/>
    <lineage>
        <taxon>Bacteria</taxon>
        <taxon>Bacillati</taxon>
        <taxon>Actinomycetota</taxon>
        <taxon>Actinomycetes</taxon>
        <taxon>Propionibacteriales</taxon>
        <taxon>Nocardioidaceae</taxon>
        <taxon>Nocardioides</taxon>
    </lineage>
</organism>
<evidence type="ECO:0000256" key="4">
    <source>
        <dbReference type="SAM" id="SignalP"/>
    </source>
</evidence>
<dbReference type="InterPro" id="IPR013783">
    <property type="entry name" value="Ig-like_fold"/>
</dbReference>
<dbReference type="PANTHER" id="PTHR30383">
    <property type="entry name" value="THIOESTERASE 1/PROTEASE 1/LYSOPHOSPHOLIPASE L1"/>
    <property type="match status" value="1"/>
</dbReference>
<evidence type="ECO:0000256" key="1">
    <source>
        <dbReference type="ARBA" id="ARBA00023295"/>
    </source>
</evidence>
<evidence type="ECO:0000313" key="6">
    <source>
        <dbReference type="EMBL" id="GAA3520682.1"/>
    </source>
</evidence>
<proteinExistence type="predicted"/>
<comment type="caution">
    <text evidence="6">The sequence shown here is derived from an EMBL/GenBank/DDBJ whole genome shotgun (WGS) entry which is preliminary data.</text>
</comment>
<dbReference type="InterPro" id="IPR036116">
    <property type="entry name" value="FN3_sf"/>
</dbReference>
<dbReference type="SUPFAM" id="SSF49265">
    <property type="entry name" value="Fibronectin type III"/>
    <property type="match status" value="1"/>
</dbReference>
<dbReference type="InterPro" id="IPR003961">
    <property type="entry name" value="FN3_dom"/>
</dbReference>
<keyword evidence="1" id="KW-0326">Glycosidase</keyword>
<keyword evidence="1" id="KW-0378">Hydrolase</keyword>
<keyword evidence="2" id="KW-0624">Polysaccharide degradation</keyword>
<name>A0ABP6UUW2_9ACTN</name>
<feature type="region of interest" description="Disordered" evidence="3">
    <location>
        <begin position="332"/>
        <end position="368"/>
    </location>
</feature>
<feature type="chain" id="PRO_5045198219" description="Fibronectin type-III domain-containing protein" evidence="4">
    <location>
        <begin position="21"/>
        <end position="455"/>
    </location>
</feature>
<evidence type="ECO:0000259" key="5">
    <source>
        <dbReference type="PROSITE" id="PS50853"/>
    </source>
</evidence>